<sequence>MKGRPLSTAFGLAMAAGAGIHSAGTTSIIAALCALTVGAAIGVRLAATPAMLLAAATMMINDAPPLQAGLVGLCGARYLMLRHSEHGPKPRMSQSAIAAGACFTVIAVSAASLPVNWPLLPVLVAPSMFLIYLAAIRPFLPGGAALQPILSHQPSSHL</sequence>
<name>A0A7I7TEK8_9MYCO</name>
<gene>
    <name evidence="2" type="ORF">MHEL_51120</name>
</gene>
<proteinExistence type="predicted"/>
<dbReference type="Proteomes" id="UP000467148">
    <property type="component" value="Chromosome"/>
</dbReference>
<accession>A0A7I7TEK8</accession>
<dbReference type="RefSeq" id="WP_163750878.1">
    <property type="nucleotide sequence ID" value="NZ_AP022596.1"/>
</dbReference>
<keyword evidence="3" id="KW-1185">Reference proteome</keyword>
<dbReference type="KEGG" id="mhev:MHEL_51120"/>
<dbReference type="AlphaFoldDB" id="A0A7I7TEK8"/>
<evidence type="ECO:0000256" key="1">
    <source>
        <dbReference type="SAM" id="Phobius"/>
    </source>
</evidence>
<keyword evidence="1" id="KW-1133">Transmembrane helix</keyword>
<protein>
    <recommendedName>
        <fullName evidence="4">Integral membrane protein</fullName>
    </recommendedName>
</protein>
<keyword evidence="1" id="KW-0812">Transmembrane</keyword>
<feature type="transmembrane region" description="Helical" evidence="1">
    <location>
        <begin position="27"/>
        <end position="47"/>
    </location>
</feature>
<organism evidence="2 3">
    <name type="scientific">Mycolicibacterium helvum</name>
    <dbReference type="NCBI Taxonomy" id="1534349"/>
    <lineage>
        <taxon>Bacteria</taxon>
        <taxon>Bacillati</taxon>
        <taxon>Actinomycetota</taxon>
        <taxon>Actinomycetes</taxon>
        <taxon>Mycobacteriales</taxon>
        <taxon>Mycobacteriaceae</taxon>
        <taxon>Mycolicibacterium</taxon>
    </lineage>
</organism>
<evidence type="ECO:0000313" key="3">
    <source>
        <dbReference type="Proteomes" id="UP000467148"/>
    </source>
</evidence>
<feature type="transmembrane region" description="Helical" evidence="1">
    <location>
        <begin position="119"/>
        <end position="140"/>
    </location>
</feature>
<evidence type="ECO:0000313" key="2">
    <source>
        <dbReference type="EMBL" id="BBY66869.1"/>
    </source>
</evidence>
<feature type="transmembrane region" description="Helical" evidence="1">
    <location>
        <begin position="96"/>
        <end position="113"/>
    </location>
</feature>
<dbReference type="EMBL" id="AP022596">
    <property type="protein sequence ID" value="BBY66869.1"/>
    <property type="molecule type" value="Genomic_DNA"/>
</dbReference>
<evidence type="ECO:0008006" key="4">
    <source>
        <dbReference type="Google" id="ProtNLM"/>
    </source>
</evidence>
<reference evidence="2 3" key="1">
    <citation type="journal article" date="2019" name="Emerg. Microbes Infect.">
        <title>Comprehensive subspecies identification of 175 nontuberculous mycobacteria species based on 7547 genomic profiles.</title>
        <authorList>
            <person name="Matsumoto Y."/>
            <person name="Kinjo T."/>
            <person name="Motooka D."/>
            <person name="Nabeya D."/>
            <person name="Jung N."/>
            <person name="Uechi K."/>
            <person name="Horii T."/>
            <person name="Iida T."/>
            <person name="Fujita J."/>
            <person name="Nakamura S."/>
        </authorList>
    </citation>
    <scope>NUCLEOTIDE SEQUENCE [LARGE SCALE GENOMIC DNA]</scope>
    <source>
        <strain evidence="2 3">JCM 30396</strain>
    </source>
</reference>
<keyword evidence="1" id="KW-0472">Membrane</keyword>